<reference evidence="7" key="3">
    <citation type="submission" date="2020-12" db="UniProtKB">
        <authorList>
            <consortium name="EnsemblPlants"/>
        </authorList>
    </citation>
    <scope>IDENTIFICATION</scope>
</reference>
<dbReference type="FunCoup" id="A0A2K1KTP4">
    <property type="interactions" value="1905"/>
</dbReference>
<reference evidence="6 8" key="2">
    <citation type="journal article" date="2018" name="Plant J.">
        <title>The Physcomitrella patens chromosome-scale assembly reveals moss genome structure and evolution.</title>
        <authorList>
            <person name="Lang D."/>
            <person name="Ullrich K.K."/>
            <person name="Murat F."/>
            <person name="Fuchs J."/>
            <person name="Jenkins J."/>
            <person name="Haas F.B."/>
            <person name="Piednoel M."/>
            <person name="Gundlach H."/>
            <person name="Van Bel M."/>
            <person name="Meyberg R."/>
            <person name="Vives C."/>
            <person name="Morata J."/>
            <person name="Symeonidi A."/>
            <person name="Hiss M."/>
            <person name="Muchero W."/>
            <person name="Kamisugi Y."/>
            <person name="Saleh O."/>
            <person name="Blanc G."/>
            <person name="Decker E.L."/>
            <person name="van Gessel N."/>
            <person name="Grimwood J."/>
            <person name="Hayes R.D."/>
            <person name="Graham S.W."/>
            <person name="Gunter L.E."/>
            <person name="McDaniel S.F."/>
            <person name="Hoernstein S.N.W."/>
            <person name="Larsson A."/>
            <person name="Li F.W."/>
            <person name="Perroud P.F."/>
            <person name="Phillips J."/>
            <person name="Ranjan P."/>
            <person name="Rokshar D.S."/>
            <person name="Rothfels C.J."/>
            <person name="Schneider L."/>
            <person name="Shu S."/>
            <person name="Stevenson D.W."/>
            <person name="Thummler F."/>
            <person name="Tillich M."/>
            <person name="Villarreal Aguilar J.C."/>
            <person name="Widiez T."/>
            <person name="Wong G.K."/>
            <person name="Wymore A."/>
            <person name="Zhang Y."/>
            <person name="Zimmer A.D."/>
            <person name="Quatrano R.S."/>
            <person name="Mayer K.F.X."/>
            <person name="Goodstein D."/>
            <person name="Casacuberta J.M."/>
            <person name="Vandepoele K."/>
            <person name="Reski R."/>
            <person name="Cuming A.C."/>
            <person name="Tuskan G.A."/>
            <person name="Maumus F."/>
            <person name="Salse J."/>
            <person name="Schmutz J."/>
            <person name="Rensing S.A."/>
        </authorList>
    </citation>
    <scope>NUCLEOTIDE SEQUENCE [LARGE SCALE GENOMIC DNA]</scope>
    <source>
        <strain evidence="7 8">cv. Gransden 2004</strain>
    </source>
</reference>
<dbReference type="PANTHER" id="PTHR31509">
    <property type="entry name" value="BPS1-LIKE PROTEIN"/>
    <property type="match status" value="1"/>
</dbReference>
<dbReference type="InterPro" id="IPR008511">
    <property type="entry name" value="ROH1-like"/>
</dbReference>
<evidence type="ECO:0000256" key="3">
    <source>
        <dbReference type="ARBA" id="ARBA00022989"/>
    </source>
</evidence>
<dbReference type="GO" id="GO:0016020">
    <property type="term" value="C:membrane"/>
    <property type="evidence" value="ECO:0007669"/>
    <property type="project" value="UniProtKB-SubCell"/>
</dbReference>
<evidence type="ECO:0000313" key="8">
    <source>
        <dbReference type="Proteomes" id="UP000006727"/>
    </source>
</evidence>
<evidence type="ECO:0000313" key="6">
    <source>
        <dbReference type="EMBL" id="PNR57157.1"/>
    </source>
</evidence>
<keyword evidence="4" id="KW-0472">Membrane</keyword>
<evidence type="ECO:0000256" key="1">
    <source>
        <dbReference type="ARBA" id="ARBA00004167"/>
    </source>
</evidence>
<protein>
    <submittedName>
        <fullName evidence="6 7">Uncharacterized protein</fullName>
    </submittedName>
</protein>
<organism evidence="6">
    <name type="scientific">Physcomitrium patens</name>
    <name type="common">Spreading-leaved earth moss</name>
    <name type="synonym">Physcomitrella patens</name>
    <dbReference type="NCBI Taxonomy" id="3218"/>
    <lineage>
        <taxon>Eukaryota</taxon>
        <taxon>Viridiplantae</taxon>
        <taxon>Streptophyta</taxon>
        <taxon>Embryophyta</taxon>
        <taxon>Bryophyta</taxon>
        <taxon>Bryophytina</taxon>
        <taxon>Bryopsida</taxon>
        <taxon>Funariidae</taxon>
        <taxon>Funariales</taxon>
        <taxon>Funariaceae</taxon>
        <taxon>Physcomitrium</taxon>
    </lineage>
</organism>
<dbReference type="KEGG" id="ppp:112280195"/>
<evidence type="ECO:0000256" key="5">
    <source>
        <dbReference type="ARBA" id="ARBA00035114"/>
    </source>
</evidence>
<keyword evidence="3" id="KW-1133">Transmembrane helix</keyword>
<dbReference type="OrthoDB" id="694709at2759"/>
<dbReference type="RefSeq" id="XP_024371167.1">
    <property type="nucleotide sequence ID" value="XM_024515399.2"/>
</dbReference>
<dbReference type="STRING" id="3218.A0A2K1KTP4"/>
<evidence type="ECO:0000256" key="2">
    <source>
        <dbReference type="ARBA" id="ARBA00022692"/>
    </source>
</evidence>
<dbReference type="PaxDb" id="3218-PP1S140_65V6.1"/>
<dbReference type="Pfam" id="PF05633">
    <property type="entry name" value="ROH1-like"/>
    <property type="match status" value="2"/>
</dbReference>
<comment type="subcellular location">
    <subcellularLocation>
        <location evidence="1">Membrane</location>
        <topology evidence="1">Single-pass membrane protein</topology>
    </subcellularLocation>
</comment>
<dbReference type="Gramene" id="Pp3c3_8570V3.1">
    <property type="protein sequence ID" value="PAC:32940605.CDS.1"/>
    <property type="gene ID" value="Pp3c3_8570"/>
</dbReference>
<dbReference type="EMBL" id="ABEU02000003">
    <property type="protein sequence ID" value="PNR57157.1"/>
    <property type="molecule type" value="Genomic_DNA"/>
</dbReference>
<keyword evidence="2" id="KW-0812">Transmembrane</keyword>
<dbReference type="AlphaFoldDB" id="A0A2K1KTP4"/>
<dbReference type="GeneID" id="112280195"/>
<dbReference type="Gramene" id="Pp3c3_8570V3.2">
    <property type="protein sequence ID" value="PAC:32940606.CDS.1"/>
    <property type="gene ID" value="Pp3c3_8570"/>
</dbReference>
<dbReference type="EnsemblPlants" id="Pp3c3_8570V3.1">
    <property type="protein sequence ID" value="PAC:32940605.CDS.1"/>
    <property type="gene ID" value="Pp3c3_8570"/>
</dbReference>
<name>A0A2K1KTP4_PHYPA</name>
<sequence>MKYQGGLFGIGAVLHGHFSLNRRSHVMLCQNSALQQFETRLMEWLEALKLSGEVQGFLSVNWLLQAMSVVLATHTNLGRLIPDSELSLCQGTDKWIEDYLDDNAKLLDVCNVLRDGIADVENYQTLVQLALHNVDNRTESCSEGKYYRARNTLADCKEAIKKKDTEYKQGVPKSKLENCSSLLRTMGEKLINPRGPEAIKGNGLLNAIYGAKLTTIFLCNLVVTALACKPRRPLASLHLANHYKWSGSLVSLQQKVKEEIDKSKNMGSIALLRELHDTDVSVRRLHEVLDWHLTERNFPMRRSDVAELKIEVEVLRKRSSDLGLGLAPLEIHVNELFRMLIATRLVFIDVISRSKSHDPSSLRYDSLL</sequence>
<evidence type="ECO:0000313" key="7">
    <source>
        <dbReference type="EnsemblPlants" id="PAC:32940605.CDS.1"/>
    </source>
</evidence>
<dbReference type="Proteomes" id="UP000006727">
    <property type="component" value="Chromosome 3"/>
</dbReference>
<keyword evidence="8" id="KW-1185">Reference proteome</keyword>
<proteinExistence type="inferred from homology"/>
<reference evidence="6 8" key="1">
    <citation type="journal article" date="2008" name="Science">
        <title>The Physcomitrella genome reveals evolutionary insights into the conquest of land by plants.</title>
        <authorList>
            <person name="Rensing S."/>
            <person name="Lang D."/>
            <person name="Zimmer A."/>
            <person name="Terry A."/>
            <person name="Salamov A."/>
            <person name="Shapiro H."/>
            <person name="Nishiyama T."/>
            <person name="Perroud P.-F."/>
            <person name="Lindquist E."/>
            <person name="Kamisugi Y."/>
            <person name="Tanahashi T."/>
            <person name="Sakakibara K."/>
            <person name="Fujita T."/>
            <person name="Oishi K."/>
            <person name="Shin-I T."/>
            <person name="Kuroki Y."/>
            <person name="Toyoda A."/>
            <person name="Suzuki Y."/>
            <person name="Hashimoto A."/>
            <person name="Yamaguchi K."/>
            <person name="Sugano A."/>
            <person name="Kohara Y."/>
            <person name="Fujiyama A."/>
            <person name="Anterola A."/>
            <person name="Aoki S."/>
            <person name="Ashton N."/>
            <person name="Barbazuk W.B."/>
            <person name="Barker E."/>
            <person name="Bennetzen J."/>
            <person name="Bezanilla M."/>
            <person name="Blankenship R."/>
            <person name="Cho S.H."/>
            <person name="Dutcher S."/>
            <person name="Estelle M."/>
            <person name="Fawcett J.A."/>
            <person name="Gundlach H."/>
            <person name="Hanada K."/>
            <person name="Heyl A."/>
            <person name="Hicks K.A."/>
            <person name="Hugh J."/>
            <person name="Lohr M."/>
            <person name="Mayer K."/>
            <person name="Melkozernov A."/>
            <person name="Murata T."/>
            <person name="Nelson D."/>
            <person name="Pils B."/>
            <person name="Prigge M."/>
            <person name="Reiss B."/>
            <person name="Renner T."/>
            <person name="Rombauts S."/>
            <person name="Rushton P."/>
            <person name="Sanderfoot A."/>
            <person name="Schween G."/>
            <person name="Shiu S.-H."/>
            <person name="Stueber K."/>
            <person name="Theodoulou F.L."/>
            <person name="Tu H."/>
            <person name="Van de Peer Y."/>
            <person name="Verrier P.J."/>
            <person name="Waters E."/>
            <person name="Wood A."/>
            <person name="Yang L."/>
            <person name="Cove D."/>
            <person name="Cuming A."/>
            <person name="Hasebe M."/>
            <person name="Lucas S."/>
            <person name="Mishler D.B."/>
            <person name="Reski R."/>
            <person name="Grigoriev I."/>
            <person name="Quatrano R.S."/>
            <person name="Boore J.L."/>
        </authorList>
    </citation>
    <scope>NUCLEOTIDE SEQUENCE [LARGE SCALE GENOMIC DNA]</scope>
    <source>
        <strain evidence="7 8">cv. Gransden 2004</strain>
    </source>
</reference>
<dbReference type="EnsemblPlants" id="Pp3c3_8570V3.2">
    <property type="protein sequence ID" value="PAC:32940606.CDS.1"/>
    <property type="gene ID" value="Pp3c3_8570"/>
</dbReference>
<evidence type="ECO:0000256" key="4">
    <source>
        <dbReference type="ARBA" id="ARBA00023136"/>
    </source>
</evidence>
<gene>
    <name evidence="7" type="primary">LOC112280195</name>
    <name evidence="6" type="ORF">PHYPA_004150</name>
</gene>
<accession>A0A2K1KTP4</accession>
<comment type="similarity">
    <text evidence="5">Belongs to the ROH1 family.</text>
</comment>
<dbReference type="OMA" id="WIEDYLD"/>